<evidence type="ECO:0000313" key="8">
    <source>
        <dbReference type="EMBL" id="MBK4734281.1"/>
    </source>
</evidence>
<dbReference type="PANTHER" id="PTHR38459:SF1">
    <property type="entry name" value="PROPHAGE BACTOPRENOL-LINKED GLUCOSE TRANSLOCASE HOMOLOG"/>
    <property type="match status" value="1"/>
</dbReference>
<evidence type="ECO:0000313" key="9">
    <source>
        <dbReference type="Proteomes" id="UP000622890"/>
    </source>
</evidence>
<dbReference type="AlphaFoldDB" id="A0A934SPE7"/>
<feature type="transmembrane region" description="Helical" evidence="6">
    <location>
        <begin position="68"/>
        <end position="86"/>
    </location>
</feature>
<accession>A0A934SPE7</accession>
<comment type="subcellular location">
    <subcellularLocation>
        <location evidence="1">Membrane</location>
        <topology evidence="1">Multi-pass membrane protein</topology>
    </subcellularLocation>
</comment>
<dbReference type="RefSeq" id="WP_200591036.1">
    <property type="nucleotide sequence ID" value="NZ_JAEPBG010000002.1"/>
</dbReference>
<gene>
    <name evidence="8" type="ORF">JJB74_06660</name>
</gene>
<keyword evidence="9" id="KW-1185">Reference proteome</keyword>
<protein>
    <submittedName>
        <fullName evidence="8">GtrA family protein</fullName>
    </submittedName>
</protein>
<organism evidence="8 9">
    <name type="scientific">Noviherbaspirillum pedocola</name>
    <dbReference type="NCBI Taxonomy" id="2801341"/>
    <lineage>
        <taxon>Bacteria</taxon>
        <taxon>Pseudomonadati</taxon>
        <taxon>Pseudomonadota</taxon>
        <taxon>Betaproteobacteria</taxon>
        <taxon>Burkholderiales</taxon>
        <taxon>Oxalobacteraceae</taxon>
        <taxon>Noviherbaspirillum</taxon>
    </lineage>
</organism>
<evidence type="ECO:0000256" key="6">
    <source>
        <dbReference type="SAM" id="Phobius"/>
    </source>
</evidence>
<evidence type="ECO:0000256" key="1">
    <source>
        <dbReference type="ARBA" id="ARBA00004141"/>
    </source>
</evidence>
<feature type="domain" description="GtrA/DPMS transmembrane" evidence="7">
    <location>
        <begin position="7"/>
        <end position="120"/>
    </location>
</feature>
<sequence length="124" mass="13598">MTSQFLKFVTVGGIATATQYVILYALVSGAAWDPAHASMLGAAIGAVLNYWLNYTFSFQSGRRHRESFPLFVLMASCGTVLNGLIVKGLTLAGVYYMLAQVVATIVVLGFNFYVSRKWIFVQTK</sequence>
<dbReference type="GO" id="GO:0000271">
    <property type="term" value="P:polysaccharide biosynthetic process"/>
    <property type="evidence" value="ECO:0007669"/>
    <property type="project" value="InterPro"/>
</dbReference>
<comment type="caution">
    <text evidence="8">The sequence shown here is derived from an EMBL/GenBank/DDBJ whole genome shotgun (WGS) entry which is preliminary data.</text>
</comment>
<dbReference type="InterPro" id="IPR007267">
    <property type="entry name" value="GtrA_DPMS_TM"/>
</dbReference>
<evidence type="ECO:0000256" key="4">
    <source>
        <dbReference type="ARBA" id="ARBA00022989"/>
    </source>
</evidence>
<dbReference type="Pfam" id="PF04138">
    <property type="entry name" value="GtrA_DPMS_TM"/>
    <property type="match status" value="1"/>
</dbReference>
<keyword evidence="4 6" id="KW-1133">Transmembrane helix</keyword>
<evidence type="ECO:0000256" key="5">
    <source>
        <dbReference type="ARBA" id="ARBA00023136"/>
    </source>
</evidence>
<keyword evidence="3 6" id="KW-0812">Transmembrane</keyword>
<feature type="transmembrane region" description="Helical" evidence="6">
    <location>
        <begin position="92"/>
        <end position="114"/>
    </location>
</feature>
<reference evidence="8" key="1">
    <citation type="submission" date="2021-01" db="EMBL/GenBank/DDBJ databases">
        <title>Genome sequence of strain Noviherbaspirillum sp. DKR-6.</title>
        <authorList>
            <person name="Chaudhary D.K."/>
        </authorList>
    </citation>
    <scope>NUCLEOTIDE SEQUENCE</scope>
    <source>
        <strain evidence="8">DKR-6</strain>
    </source>
</reference>
<evidence type="ECO:0000259" key="7">
    <source>
        <dbReference type="Pfam" id="PF04138"/>
    </source>
</evidence>
<proteinExistence type="inferred from homology"/>
<dbReference type="Proteomes" id="UP000622890">
    <property type="component" value="Unassembled WGS sequence"/>
</dbReference>
<feature type="transmembrane region" description="Helical" evidence="6">
    <location>
        <begin position="39"/>
        <end position="56"/>
    </location>
</feature>
<dbReference type="InterPro" id="IPR051401">
    <property type="entry name" value="GtrA_CellWall_Glycosyl"/>
</dbReference>
<dbReference type="GO" id="GO:0005886">
    <property type="term" value="C:plasma membrane"/>
    <property type="evidence" value="ECO:0007669"/>
    <property type="project" value="TreeGrafter"/>
</dbReference>
<evidence type="ECO:0000256" key="3">
    <source>
        <dbReference type="ARBA" id="ARBA00022692"/>
    </source>
</evidence>
<keyword evidence="5 6" id="KW-0472">Membrane</keyword>
<comment type="similarity">
    <text evidence="2">Belongs to the GtrA family.</text>
</comment>
<name>A0A934SPE7_9BURK</name>
<dbReference type="PANTHER" id="PTHR38459">
    <property type="entry name" value="PROPHAGE BACTOPRENOL-LINKED GLUCOSE TRANSLOCASE HOMOLOG"/>
    <property type="match status" value="1"/>
</dbReference>
<feature type="transmembrane region" description="Helical" evidence="6">
    <location>
        <begin position="5"/>
        <end position="27"/>
    </location>
</feature>
<evidence type="ECO:0000256" key="2">
    <source>
        <dbReference type="ARBA" id="ARBA00009399"/>
    </source>
</evidence>
<dbReference type="EMBL" id="JAEPBG010000002">
    <property type="protein sequence ID" value="MBK4734281.1"/>
    <property type="molecule type" value="Genomic_DNA"/>
</dbReference>